<dbReference type="Gene3D" id="2.170.130.10">
    <property type="entry name" value="TonB-dependent receptor, plug domain"/>
    <property type="match status" value="1"/>
</dbReference>
<keyword evidence="9 16" id="KW-0675">Receptor</keyword>
<keyword evidence="3 11" id="KW-0813">Transport</keyword>
<organism evidence="16 17">
    <name type="scientific">Colwellia ponticola</name>
    <dbReference type="NCBI Taxonomy" id="2304625"/>
    <lineage>
        <taxon>Bacteria</taxon>
        <taxon>Pseudomonadati</taxon>
        <taxon>Pseudomonadota</taxon>
        <taxon>Gammaproteobacteria</taxon>
        <taxon>Alteromonadales</taxon>
        <taxon>Colwelliaceae</taxon>
        <taxon>Colwellia</taxon>
    </lineage>
</organism>
<comment type="similarity">
    <text evidence="2">Belongs to the TonB-dependent receptor family. Hemoglobin/haptoglobin binding protein subfamily.</text>
</comment>
<keyword evidence="7 12" id="KW-0798">TonB box</keyword>
<keyword evidence="5 11" id="KW-0812">Transmembrane</keyword>
<keyword evidence="6 13" id="KW-0732">Signal</keyword>
<dbReference type="AlphaFoldDB" id="A0A8H2JLE9"/>
<evidence type="ECO:0000313" key="16">
    <source>
        <dbReference type="EMBL" id="TMM45239.1"/>
    </source>
</evidence>
<evidence type="ECO:0000256" key="5">
    <source>
        <dbReference type="ARBA" id="ARBA00022692"/>
    </source>
</evidence>
<dbReference type="Proteomes" id="UP000307702">
    <property type="component" value="Unassembled WGS sequence"/>
</dbReference>
<proteinExistence type="inferred from homology"/>
<evidence type="ECO:0000259" key="15">
    <source>
        <dbReference type="Pfam" id="PF07715"/>
    </source>
</evidence>
<accession>A0A8H2JLE9</accession>
<dbReference type="NCBIfam" id="TIGR01785">
    <property type="entry name" value="TonB-hemin"/>
    <property type="match status" value="1"/>
</dbReference>
<evidence type="ECO:0000256" key="10">
    <source>
        <dbReference type="ARBA" id="ARBA00023237"/>
    </source>
</evidence>
<dbReference type="InterPro" id="IPR011276">
    <property type="entry name" value="TonB_haem/Hb_rcpt"/>
</dbReference>
<keyword evidence="10 11" id="KW-0998">Cell outer membrane</keyword>
<dbReference type="RefSeq" id="WP_138622612.1">
    <property type="nucleotide sequence ID" value="NZ_SZVP01000007.1"/>
</dbReference>
<dbReference type="Gene3D" id="2.40.170.20">
    <property type="entry name" value="TonB-dependent receptor, beta-barrel domain"/>
    <property type="match status" value="1"/>
</dbReference>
<evidence type="ECO:0000313" key="17">
    <source>
        <dbReference type="Proteomes" id="UP000307702"/>
    </source>
</evidence>
<feature type="domain" description="TonB-dependent receptor-like beta-barrel" evidence="14">
    <location>
        <begin position="237"/>
        <end position="667"/>
    </location>
</feature>
<dbReference type="GO" id="GO:0015344">
    <property type="term" value="F:siderophore uptake transmembrane transporter activity"/>
    <property type="evidence" value="ECO:0007669"/>
    <property type="project" value="TreeGrafter"/>
</dbReference>
<comment type="subcellular location">
    <subcellularLocation>
        <location evidence="1 11">Cell outer membrane</location>
        <topology evidence="1 11">Multi-pass membrane protein</topology>
    </subcellularLocation>
</comment>
<dbReference type="SUPFAM" id="SSF56935">
    <property type="entry name" value="Porins"/>
    <property type="match status" value="1"/>
</dbReference>
<evidence type="ECO:0000256" key="6">
    <source>
        <dbReference type="ARBA" id="ARBA00022729"/>
    </source>
</evidence>
<feature type="chain" id="PRO_5034015561" evidence="13">
    <location>
        <begin position="23"/>
        <end position="703"/>
    </location>
</feature>
<keyword evidence="4 11" id="KW-1134">Transmembrane beta strand</keyword>
<reference evidence="16 17" key="1">
    <citation type="submission" date="2019-05" db="EMBL/GenBank/DDBJ databases">
        <title>Colwellia ponticola sp. nov., isolated from seawater.</title>
        <authorList>
            <person name="Yoon J.-H."/>
        </authorList>
    </citation>
    <scope>NUCLEOTIDE SEQUENCE [LARGE SCALE GENOMIC DNA]</scope>
    <source>
        <strain evidence="16 17">OISW-25</strain>
    </source>
</reference>
<evidence type="ECO:0000256" key="1">
    <source>
        <dbReference type="ARBA" id="ARBA00004571"/>
    </source>
</evidence>
<gene>
    <name evidence="16" type="ORF">FCS21_09100</name>
</gene>
<dbReference type="Pfam" id="PF00593">
    <property type="entry name" value="TonB_dep_Rec_b-barrel"/>
    <property type="match status" value="1"/>
</dbReference>
<name>A0A8H2JLE9_9GAMM</name>
<evidence type="ECO:0000256" key="7">
    <source>
        <dbReference type="ARBA" id="ARBA00023077"/>
    </source>
</evidence>
<dbReference type="OrthoDB" id="9764669at2"/>
<keyword evidence="8 11" id="KW-0472">Membrane</keyword>
<evidence type="ECO:0000256" key="3">
    <source>
        <dbReference type="ARBA" id="ARBA00022448"/>
    </source>
</evidence>
<dbReference type="InterPro" id="IPR012910">
    <property type="entry name" value="Plug_dom"/>
</dbReference>
<dbReference type="EMBL" id="SZVP01000007">
    <property type="protein sequence ID" value="TMM45239.1"/>
    <property type="molecule type" value="Genomic_DNA"/>
</dbReference>
<dbReference type="Pfam" id="PF07715">
    <property type="entry name" value="Plug"/>
    <property type="match status" value="1"/>
</dbReference>
<dbReference type="NCBIfam" id="TIGR01786">
    <property type="entry name" value="TonB-hemlactrns"/>
    <property type="match status" value="1"/>
</dbReference>
<evidence type="ECO:0000256" key="2">
    <source>
        <dbReference type="ARBA" id="ARBA00008143"/>
    </source>
</evidence>
<feature type="domain" description="TonB-dependent receptor plug" evidence="15">
    <location>
        <begin position="42"/>
        <end position="151"/>
    </location>
</feature>
<dbReference type="PANTHER" id="PTHR30069">
    <property type="entry name" value="TONB-DEPENDENT OUTER MEMBRANE RECEPTOR"/>
    <property type="match status" value="1"/>
</dbReference>
<dbReference type="GO" id="GO:0009279">
    <property type="term" value="C:cell outer membrane"/>
    <property type="evidence" value="ECO:0007669"/>
    <property type="project" value="UniProtKB-SubCell"/>
</dbReference>
<protein>
    <submittedName>
        <fullName evidence="16">TonB-dependent hemoglobin/transferrin/lactoferrin family receptor</fullName>
    </submittedName>
</protein>
<dbReference type="InterPro" id="IPR037066">
    <property type="entry name" value="Plug_dom_sf"/>
</dbReference>
<evidence type="ECO:0000256" key="12">
    <source>
        <dbReference type="RuleBase" id="RU003357"/>
    </source>
</evidence>
<dbReference type="GO" id="GO:0044718">
    <property type="term" value="P:siderophore transmembrane transport"/>
    <property type="evidence" value="ECO:0007669"/>
    <property type="project" value="TreeGrafter"/>
</dbReference>
<evidence type="ECO:0000256" key="4">
    <source>
        <dbReference type="ARBA" id="ARBA00022452"/>
    </source>
</evidence>
<keyword evidence="17" id="KW-1185">Reference proteome</keyword>
<dbReference type="CDD" id="cd01347">
    <property type="entry name" value="ligand_gated_channel"/>
    <property type="match status" value="1"/>
</dbReference>
<dbReference type="InterPro" id="IPR000531">
    <property type="entry name" value="Beta-barrel_TonB"/>
</dbReference>
<dbReference type="InterPro" id="IPR010949">
    <property type="entry name" value="TonB_Hb/transfer/lactofer_rcpt"/>
</dbReference>
<evidence type="ECO:0000256" key="8">
    <source>
        <dbReference type="ARBA" id="ARBA00023136"/>
    </source>
</evidence>
<dbReference type="PANTHER" id="PTHR30069:SF29">
    <property type="entry name" value="HEMOGLOBIN AND HEMOGLOBIN-HAPTOGLOBIN-BINDING PROTEIN 1-RELATED"/>
    <property type="match status" value="1"/>
</dbReference>
<evidence type="ECO:0000256" key="13">
    <source>
        <dbReference type="SAM" id="SignalP"/>
    </source>
</evidence>
<evidence type="ECO:0000259" key="14">
    <source>
        <dbReference type="Pfam" id="PF00593"/>
    </source>
</evidence>
<evidence type="ECO:0000256" key="11">
    <source>
        <dbReference type="PROSITE-ProRule" id="PRU01360"/>
    </source>
</evidence>
<dbReference type="InterPro" id="IPR036942">
    <property type="entry name" value="Beta-barrel_TonB_sf"/>
</dbReference>
<dbReference type="InterPro" id="IPR039426">
    <property type="entry name" value="TonB-dep_rcpt-like"/>
</dbReference>
<evidence type="ECO:0000256" key="9">
    <source>
        <dbReference type="ARBA" id="ARBA00023170"/>
    </source>
</evidence>
<sequence length="703" mass="78405">MLKKSRLALIITATLAAYNVTAEVYTVDKVVVSATRSNQAIENTAAAVVVISDETIEKNITRNIDELFSYTPGVDIQSDSRQGVQSVNIRGLQGNRIKIVVDGVSQANQFENNYSFINSGRVDVDVDMLKSVEVVKGASSSLQGSDAIGGVVSFQTKDPIDFLSKDNDFGGHLKLSYSSADSQFKESIALAQRLGKLETLLAYTRQDAEEVDNFGVVEDQNSDANNILAKLQYQLTEQHRIEFTGEYVNSAINTHFDNALYSNYLGDDTSDRVRLGIKHIWLYDAEFADTITWQIDYLDKEQNSITERTFLSSGNEQTKNYNYRDKGWQGHIQLDKVLMLADIEHFLVYGATFSTKDIENINNEYNSVGNDQQIFYMPAASELRYGLFIQDEISTGNLVITPGIRFDSFATDPDSNFPSDGSYDQSLYKDYSDSAITGRLGALYSLNEQNKVFSQISQGFRAPDFQQLFYSFGNPMHGYESIPNPDLKAEDSTSYELGWRHNVNGSFTELSFFISDYDNFIEYQQVGISDSGLYQSQYMNIDEATIKGVEIANTLDWFQAFGIAQGISTRIAANYTEGEDGDGNALNSVNPWNAVLGINYDALSGHWGAGVKIKYIAAKKASDITPGQDFMGQPMDAFAPDSALIVDVNAYYTPVKNLTLRVGLFNLTDEEYYNWSDVSAIEAEDSYYTQAKRNVGVTVKYDF</sequence>
<dbReference type="PROSITE" id="PS52016">
    <property type="entry name" value="TONB_DEPENDENT_REC_3"/>
    <property type="match status" value="1"/>
</dbReference>
<comment type="caution">
    <text evidence="16">The sequence shown here is derived from an EMBL/GenBank/DDBJ whole genome shotgun (WGS) entry which is preliminary data.</text>
</comment>
<dbReference type="GO" id="GO:0015232">
    <property type="term" value="F:heme transmembrane transporter activity"/>
    <property type="evidence" value="ECO:0007669"/>
    <property type="project" value="InterPro"/>
</dbReference>
<feature type="signal peptide" evidence="13">
    <location>
        <begin position="1"/>
        <end position="22"/>
    </location>
</feature>